<evidence type="ECO:0000256" key="1">
    <source>
        <dbReference type="ARBA" id="ARBA00005709"/>
    </source>
</evidence>
<comment type="subcellular location">
    <subcellularLocation>
        <location evidence="3">Secreted</location>
    </subcellularLocation>
    <subcellularLocation>
        <location evidence="3">Bacterial flagellum</location>
    </subcellularLocation>
</comment>
<reference evidence="6 7" key="1">
    <citation type="journal article" date="2016" name="Nat. Commun.">
        <title>Thousands of microbial genomes shed light on interconnected biogeochemical processes in an aquifer system.</title>
        <authorList>
            <person name="Anantharaman K."/>
            <person name="Brown C.T."/>
            <person name="Hug L.A."/>
            <person name="Sharon I."/>
            <person name="Castelle C.J."/>
            <person name="Probst A.J."/>
            <person name="Thomas B.C."/>
            <person name="Singh A."/>
            <person name="Wilkins M.J."/>
            <person name="Karaoz U."/>
            <person name="Brodie E.L."/>
            <person name="Williams K.H."/>
            <person name="Hubbard S.S."/>
            <person name="Banfield J.F."/>
        </authorList>
    </citation>
    <scope>NUCLEOTIDE SEQUENCE [LARGE SCALE GENOMIC DNA]</scope>
</reference>
<dbReference type="EMBL" id="MFNE01000021">
    <property type="protein sequence ID" value="OGG95523.1"/>
    <property type="molecule type" value="Genomic_DNA"/>
</dbReference>
<dbReference type="Proteomes" id="UP000178449">
    <property type="component" value="Unassembled WGS sequence"/>
</dbReference>
<keyword evidence="2 3" id="KW-0975">Bacterial flagellum</keyword>
<organism evidence="6 7">
    <name type="scientific">Candidatus Lambdaproteobacteria bacterium RIFOXYD2_FULL_50_16</name>
    <dbReference type="NCBI Taxonomy" id="1817772"/>
    <lineage>
        <taxon>Bacteria</taxon>
        <taxon>Pseudomonadati</taxon>
        <taxon>Pseudomonadota</taxon>
        <taxon>Candidatus Lambdaproteobacteria</taxon>
    </lineage>
</organism>
<sequence length="486" mass="51742">MSLRINHNVASVNAHRSLLNNESSLTHTLEKLSSGLKINRGADGPASLVISEQMRAQIAGLTQAIDNSESAISMVQTTEANLGEVNRLLVSMRQLAIHAANEGVNDEPMLLADQREVRNALQTIDRIAEQAQFGNRKLLDGTHGAGGAVTGELIEFVEAGLNTKDSRVSGFEVVVTQNATKASAQGSQALSQEIIDQGETLMVIQNGKTAEITTQSGESKDQVVARLASEVRKNGLKVTIEMDEVGRLRVQHQDWGSAPGFQVLSSSAGVLSAVAGEIEAARAGQDVKGMLGGESAIGRGQFLTGISGAQSVEGLTVKIKGQVGPEDQELPIEGVSVGQIYVTQNALRFQIGGNQNQSVSMKVEDIHSRHLSTGVENQSGFGDLSEIDLTSFQGAQDSLRLIDKAINQVSSIRGNLGAFQKNTLESNLNNLRVASENLVSSESVVRDIDMASEIAKFTRDQIMTESASAMLAQANQLPNQVLQLLN</sequence>
<proteinExistence type="inferred from homology"/>
<dbReference type="InterPro" id="IPR001029">
    <property type="entry name" value="Flagellin_N"/>
</dbReference>
<dbReference type="PANTHER" id="PTHR42792">
    <property type="entry name" value="FLAGELLIN"/>
    <property type="match status" value="1"/>
</dbReference>
<dbReference type="InterPro" id="IPR042187">
    <property type="entry name" value="Flagellin_C_sub2"/>
</dbReference>
<dbReference type="Gene3D" id="6.10.10.10">
    <property type="entry name" value="Flagellar export chaperone, C-terminal domain"/>
    <property type="match status" value="1"/>
</dbReference>
<dbReference type="GO" id="GO:0005576">
    <property type="term" value="C:extracellular region"/>
    <property type="evidence" value="ECO:0007669"/>
    <property type="project" value="UniProtKB-SubCell"/>
</dbReference>
<dbReference type="GO" id="GO:0005198">
    <property type="term" value="F:structural molecule activity"/>
    <property type="evidence" value="ECO:0007669"/>
    <property type="project" value="UniProtKB-UniRule"/>
</dbReference>
<dbReference type="STRING" id="1817772.A2527_06745"/>
<dbReference type="PRINTS" id="PR00207">
    <property type="entry name" value="FLAGELLIN"/>
</dbReference>
<feature type="domain" description="Flagellin C-terminal" evidence="5">
    <location>
        <begin position="400"/>
        <end position="485"/>
    </location>
</feature>
<dbReference type="Pfam" id="PF00669">
    <property type="entry name" value="Flagellin_N"/>
    <property type="match status" value="1"/>
</dbReference>
<evidence type="ECO:0000259" key="5">
    <source>
        <dbReference type="Pfam" id="PF00700"/>
    </source>
</evidence>
<dbReference type="Pfam" id="PF00700">
    <property type="entry name" value="Flagellin_C"/>
    <property type="match status" value="1"/>
</dbReference>
<evidence type="ECO:0000313" key="7">
    <source>
        <dbReference type="Proteomes" id="UP000178449"/>
    </source>
</evidence>
<dbReference type="AlphaFoldDB" id="A0A1F6GBP1"/>
<evidence type="ECO:0000313" key="6">
    <source>
        <dbReference type="EMBL" id="OGG95523.1"/>
    </source>
</evidence>
<accession>A0A1F6GBP1</accession>
<dbReference type="Gene3D" id="1.20.1330.10">
    <property type="entry name" value="f41 fragment of flagellin, N-terminal domain"/>
    <property type="match status" value="2"/>
</dbReference>
<feature type="domain" description="Flagellin N-terminal" evidence="4">
    <location>
        <begin position="5"/>
        <end position="142"/>
    </location>
</feature>
<gene>
    <name evidence="6" type="ORF">A2527_06745</name>
</gene>
<evidence type="ECO:0000256" key="3">
    <source>
        <dbReference type="RuleBase" id="RU362073"/>
    </source>
</evidence>
<dbReference type="GO" id="GO:0009288">
    <property type="term" value="C:bacterial-type flagellum"/>
    <property type="evidence" value="ECO:0007669"/>
    <property type="project" value="UniProtKB-SubCell"/>
</dbReference>
<dbReference type="SUPFAM" id="SSF64518">
    <property type="entry name" value="Phase 1 flagellin"/>
    <property type="match status" value="1"/>
</dbReference>
<name>A0A1F6GBP1_9PROT</name>
<keyword evidence="3" id="KW-0964">Secreted</keyword>
<evidence type="ECO:0000256" key="2">
    <source>
        <dbReference type="ARBA" id="ARBA00023143"/>
    </source>
</evidence>
<comment type="similarity">
    <text evidence="1 3">Belongs to the bacterial flagellin family.</text>
</comment>
<comment type="function">
    <text evidence="3">Flagellin is the subunit protein which polymerizes to form the filaments of bacterial flagella.</text>
</comment>
<dbReference type="InterPro" id="IPR001492">
    <property type="entry name" value="Flagellin"/>
</dbReference>
<dbReference type="InterPro" id="IPR046358">
    <property type="entry name" value="Flagellin_C"/>
</dbReference>
<evidence type="ECO:0000259" key="4">
    <source>
        <dbReference type="Pfam" id="PF00669"/>
    </source>
</evidence>
<dbReference type="PANTHER" id="PTHR42792:SF2">
    <property type="entry name" value="FLAGELLIN"/>
    <property type="match status" value="1"/>
</dbReference>
<comment type="caution">
    <text evidence="6">The sequence shown here is derived from an EMBL/GenBank/DDBJ whole genome shotgun (WGS) entry which is preliminary data.</text>
</comment>
<protein>
    <recommendedName>
        <fullName evidence="3">Flagellin</fullName>
    </recommendedName>
</protein>